<feature type="transmembrane region" description="Helical" evidence="5">
    <location>
        <begin position="207"/>
        <end position="229"/>
    </location>
</feature>
<evidence type="ECO:0000256" key="2">
    <source>
        <dbReference type="ARBA" id="ARBA00022692"/>
    </source>
</evidence>
<dbReference type="SUPFAM" id="SSF81321">
    <property type="entry name" value="Family A G protein-coupled receptor-like"/>
    <property type="match status" value="1"/>
</dbReference>
<dbReference type="PROSITE" id="PS50262">
    <property type="entry name" value="G_PROTEIN_RECEP_F1_2"/>
    <property type="match status" value="1"/>
</dbReference>
<feature type="domain" description="G-protein coupled receptors family 1 profile" evidence="6">
    <location>
        <begin position="1"/>
        <end position="226"/>
    </location>
</feature>
<dbReference type="EMBL" id="JAVFWL010000002">
    <property type="protein sequence ID" value="KAK6737331.1"/>
    <property type="molecule type" value="Genomic_DNA"/>
</dbReference>
<comment type="subcellular location">
    <subcellularLocation>
        <location evidence="1">Membrane</location>
    </subcellularLocation>
</comment>
<proteinExistence type="predicted"/>
<feature type="transmembrane region" description="Helical" evidence="5">
    <location>
        <begin position="7"/>
        <end position="26"/>
    </location>
</feature>
<evidence type="ECO:0000256" key="4">
    <source>
        <dbReference type="ARBA" id="ARBA00023136"/>
    </source>
</evidence>
<feature type="transmembrane region" description="Helical" evidence="5">
    <location>
        <begin position="87"/>
        <end position="109"/>
    </location>
</feature>
<evidence type="ECO:0000256" key="3">
    <source>
        <dbReference type="ARBA" id="ARBA00022989"/>
    </source>
</evidence>
<evidence type="ECO:0000256" key="5">
    <source>
        <dbReference type="SAM" id="Phobius"/>
    </source>
</evidence>
<dbReference type="InterPro" id="IPR019424">
    <property type="entry name" value="7TM_GPCR_Srsx"/>
</dbReference>
<feature type="transmembrane region" description="Helical" evidence="5">
    <location>
        <begin position="176"/>
        <end position="195"/>
    </location>
</feature>
<accession>A0ABR1CFV4</accession>
<dbReference type="InterPro" id="IPR017452">
    <property type="entry name" value="GPCR_Rhodpsn_7TM"/>
</dbReference>
<keyword evidence="8" id="KW-1185">Reference proteome</keyword>
<feature type="transmembrane region" description="Helical" evidence="5">
    <location>
        <begin position="46"/>
        <end position="67"/>
    </location>
</feature>
<gene>
    <name evidence="7" type="primary">Necator_chrII.g7601</name>
    <name evidence="7" type="ORF">RB195_019807</name>
</gene>
<dbReference type="Pfam" id="PF10320">
    <property type="entry name" value="7TM_GPCR_Srsx"/>
    <property type="match status" value="1"/>
</dbReference>
<dbReference type="Proteomes" id="UP001303046">
    <property type="component" value="Unassembled WGS sequence"/>
</dbReference>
<reference evidence="7 8" key="1">
    <citation type="submission" date="2023-08" db="EMBL/GenBank/DDBJ databases">
        <title>A Necator americanus chromosomal reference genome.</title>
        <authorList>
            <person name="Ilik V."/>
            <person name="Petrzelkova K.J."/>
            <person name="Pardy F."/>
            <person name="Fuh T."/>
            <person name="Niatou-Singa F.S."/>
            <person name="Gouil Q."/>
            <person name="Baker L."/>
            <person name="Ritchie M.E."/>
            <person name="Jex A.R."/>
            <person name="Gazzola D."/>
            <person name="Li H."/>
            <person name="Toshio Fujiwara R."/>
            <person name="Zhan B."/>
            <person name="Aroian R.V."/>
            <person name="Pafco B."/>
            <person name="Schwarz E.M."/>
        </authorList>
    </citation>
    <scope>NUCLEOTIDE SEQUENCE [LARGE SCALE GENOMIC DNA]</scope>
    <source>
        <strain evidence="7 8">Aroian</strain>
        <tissue evidence="7">Whole animal</tissue>
    </source>
</reference>
<keyword evidence="2 5" id="KW-0812">Transmembrane</keyword>
<keyword evidence="3 5" id="KW-1133">Transmembrane helix</keyword>
<comment type="caution">
    <text evidence="7">The sequence shown here is derived from an EMBL/GenBank/DDBJ whole genome shotgun (WGS) entry which is preliminary data.</text>
</comment>
<name>A0ABR1CFV4_NECAM</name>
<keyword evidence="4 5" id="KW-0472">Membrane</keyword>
<evidence type="ECO:0000313" key="8">
    <source>
        <dbReference type="Proteomes" id="UP001303046"/>
    </source>
</evidence>
<dbReference type="Gene3D" id="1.20.1070.10">
    <property type="entry name" value="Rhodopsin 7-helix transmembrane proteins"/>
    <property type="match status" value="1"/>
</dbReference>
<evidence type="ECO:0000259" key="6">
    <source>
        <dbReference type="PROSITE" id="PS50262"/>
    </source>
</evidence>
<evidence type="ECO:0000313" key="7">
    <source>
        <dbReference type="EMBL" id="KAK6737331.1"/>
    </source>
</evidence>
<protein>
    <recommendedName>
        <fullName evidence="6">G-protein coupled receptors family 1 profile domain-containing protein</fullName>
    </recommendedName>
</protein>
<organism evidence="7 8">
    <name type="scientific">Necator americanus</name>
    <name type="common">Human hookworm</name>
    <dbReference type="NCBI Taxonomy" id="51031"/>
    <lineage>
        <taxon>Eukaryota</taxon>
        <taxon>Metazoa</taxon>
        <taxon>Ecdysozoa</taxon>
        <taxon>Nematoda</taxon>
        <taxon>Chromadorea</taxon>
        <taxon>Rhabditida</taxon>
        <taxon>Rhabditina</taxon>
        <taxon>Rhabditomorpha</taxon>
        <taxon>Strongyloidea</taxon>
        <taxon>Ancylostomatidae</taxon>
        <taxon>Bunostominae</taxon>
        <taxon>Necator</taxon>
    </lineage>
</organism>
<feature type="transmembrane region" description="Helical" evidence="5">
    <location>
        <begin position="129"/>
        <end position="155"/>
    </location>
</feature>
<sequence>MFFALSVGDLINGLSFVAAGVFRNLFMFRGQYFVEVTDMQCLFHTPWAILMLFAGQFPALINLFIALERAVALHFAGWYRRKWKDGYKLYLIVLSGSLTLIFLLVAIIINSIHVTTSTSRICAVMNSTGIVFGTVHYALIAVAYVFCFVVLAVIFSKTNKRKKPTNDELRRQRMMLAITGISVVLVSIPNLVLILNEWKAPTINVLVVGAAYCLYATHSTLSLFIYLIFRPDFRFRLLSAIGLARFKSIVGEPSRTQPSKFKSVATTMTTVG</sequence>
<evidence type="ECO:0000256" key="1">
    <source>
        <dbReference type="ARBA" id="ARBA00004370"/>
    </source>
</evidence>